<sequence length="290" mass="33828">MLISDNIYYCKNCKKVVKDIEDLLFVEDGSSLSFCSEVCIEKFYSPLIDYFTGKIDKKRKDLNIEEEACLSLLDNPTYVDRVLHRPDEIWRLENDLKEEIFSFISKVEFEGEEAYLVALCFVFDHTPSFVLALTASSNEYFIQNFQIGEEVDSLEDYHQKELPGESLIDNDDMEEIELKKSKLLAEMMTQRKEFDIPFEDFALYMEYLQKTVESYDELYEFDDEDGDQALAYFKAFERSGVSFFYIALCMRLEKEDQTLIIPVLSFPTIDGDLSNAYKQGKLLDGNKLAH</sequence>
<comment type="caution">
    <text evidence="1">The sequence shown here is derived from an EMBL/GenBank/DDBJ whole genome shotgun (WGS) entry which is preliminary data.</text>
</comment>
<keyword evidence="2" id="KW-1185">Reference proteome</keyword>
<evidence type="ECO:0000313" key="1">
    <source>
        <dbReference type="EMBL" id="RZF20510.1"/>
    </source>
</evidence>
<accession>A0ABY0IDE7</accession>
<proteinExistence type="predicted"/>
<gene>
    <name evidence="1" type="ORF">DAY19_11015</name>
</gene>
<organism evidence="1 2">
    <name type="scientific">Halobacteriovorax vibrionivorans</name>
    <dbReference type="NCBI Taxonomy" id="2152716"/>
    <lineage>
        <taxon>Bacteria</taxon>
        <taxon>Pseudomonadati</taxon>
        <taxon>Bdellovibrionota</taxon>
        <taxon>Bacteriovoracia</taxon>
        <taxon>Bacteriovoracales</taxon>
        <taxon>Halobacteriovoraceae</taxon>
        <taxon>Halobacteriovorax</taxon>
    </lineage>
</organism>
<evidence type="ECO:0008006" key="3">
    <source>
        <dbReference type="Google" id="ProtNLM"/>
    </source>
</evidence>
<evidence type="ECO:0000313" key="2">
    <source>
        <dbReference type="Proteomes" id="UP000443582"/>
    </source>
</evidence>
<protein>
    <recommendedName>
        <fullName evidence="3">TRASH domain-containing protein</fullName>
    </recommendedName>
</protein>
<name>A0ABY0IDE7_9BACT</name>
<dbReference type="EMBL" id="QDKL01000003">
    <property type="protein sequence ID" value="RZF20510.1"/>
    <property type="molecule type" value="Genomic_DNA"/>
</dbReference>
<dbReference type="Proteomes" id="UP000443582">
    <property type="component" value="Unassembled WGS sequence"/>
</dbReference>
<reference evidence="2" key="1">
    <citation type="journal article" date="2019" name="Int. J. Syst. Evol. Microbiol.">
        <title>Halobacteriovorax valvorus sp. nov., a novel prokaryotic predator isolated from coastal seawater of China.</title>
        <authorList>
            <person name="Chen M.-X."/>
        </authorList>
    </citation>
    <scope>NUCLEOTIDE SEQUENCE [LARGE SCALE GENOMIC DNA]</scope>
    <source>
        <strain evidence="2">BL9</strain>
    </source>
</reference>
<dbReference type="RefSeq" id="WP_115362392.1">
    <property type="nucleotide sequence ID" value="NZ_QDKL01000003.1"/>
</dbReference>